<dbReference type="Pfam" id="PF04851">
    <property type="entry name" value="ResIII"/>
    <property type="match status" value="1"/>
</dbReference>
<dbReference type="GO" id="GO:0005524">
    <property type="term" value="F:ATP binding"/>
    <property type="evidence" value="ECO:0007669"/>
    <property type="project" value="InterPro"/>
</dbReference>
<protein>
    <recommendedName>
        <fullName evidence="1">Helicase/UvrB N-terminal domain-containing protein</fullName>
    </recommendedName>
</protein>
<dbReference type="InterPro" id="IPR006935">
    <property type="entry name" value="Helicase/UvrB_N"/>
</dbReference>
<organism evidence="2 3">
    <name type="scientific">Staphylococcus warneri</name>
    <dbReference type="NCBI Taxonomy" id="1292"/>
    <lineage>
        <taxon>Bacteria</taxon>
        <taxon>Bacillati</taxon>
        <taxon>Bacillota</taxon>
        <taxon>Bacilli</taxon>
        <taxon>Bacillales</taxon>
        <taxon>Staphylococcaceae</taxon>
        <taxon>Staphylococcus</taxon>
    </lineage>
</organism>
<evidence type="ECO:0000259" key="1">
    <source>
        <dbReference type="Pfam" id="PF04851"/>
    </source>
</evidence>
<gene>
    <name evidence="2" type="ORF">DXC19_11560</name>
</gene>
<evidence type="ECO:0000313" key="2">
    <source>
        <dbReference type="EMBL" id="RGM28314.1"/>
    </source>
</evidence>
<comment type="caution">
    <text evidence="2">The sequence shown here is derived from an EMBL/GenBank/DDBJ whole genome shotgun (WGS) entry which is preliminary data.</text>
</comment>
<sequence>MVHVKIPELKPINFEDEITESVARALKDRLEHNRFQVLNMMTGHGKTAIAVKMVGLIADELQTDVNIFLISTKSKLNERSWDATINQYNEKHRHKVVLAEKSTDRGILIASQNDDYTKVELEELKEKENRKIHRMKFLKKWIKMYQDIPTVIIVDEVHKFKNPVAKQSKAFTKLIKALPKGIGLSATPMSNGKIQDGVSYLVYNGKYNSKNAFLNENIPKWVPKDKYYRPMVTFPNGDINPTLFNDVEKFDRDIKEVIFKPIVPQNFDIPNVEGYTYTYDLSELGAQRLADCARDYRKRKYDNYMQYLSDNSTIIGEDIAHARMLAKCLLQFEPKQPLIFYSNNRELATIEFALQKMNMDYSLVNGRNSISKVDKSNLNQAIVLQYVSGSEAVEFPESNLTIFYGLTYSWELTKQGMGRNVRRGQTHTVKQIMLVCTVPHDERVYDKLMNKQEFTEELQEQLAEEIAEDYK</sequence>
<dbReference type="RefSeq" id="WP_117725969.1">
    <property type="nucleotide sequence ID" value="NZ_CABMFV010000009.1"/>
</dbReference>
<reference evidence="2 3" key="1">
    <citation type="submission" date="2018-08" db="EMBL/GenBank/DDBJ databases">
        <title>A genome reference for cultivated species of the human gut microbiota.</title>
        <authorList>
            <person name="Zou Y."/>
            <person name="Xue W."/>
            <person name="Luo G."/>
        </authorList>
    </citation>
    <scope>NUCLEOTIDE SEQUENCE [LARGE SCALE GENOMIC DNA]</scope>
    <source>
        <strain evidence="2 3">OM08-17AT</strain>
    </source>
</reference>
<accession>A0A8B2ZI15</accession>
<proteinExistence type="predicted"/>
<dbReference type="GO" id="GO:0016787">
    <property type="term" value="F:hydrolase activity"/>
    <property type="evidence" value="ECO:0007669"/>
    <property type="project" value="InterPro"/>
</dbReference>
<evidence type="ECO:0000313" key="3">
    <source>
        <dbReference type="Proteomes" id="UP000261016"/>
    </source>
</evidence>
<dbReference type="EMBL" id="QSTD01000009">
    <property type="protein sequence ID" value="RGM28314.1"/>
    <property type="molecule type" value="Genomic_DNA"/>
</dbReference>
<dbReference type="Gene3D" id="3.40.50.300">
    <property type="entry name" value="P-loop containing nucleotide triphosphate hydrolases"/>
    <property type="match status" value="2"/>
</dbReference>
<dbReference type="InterPro" id="IPR027417">
    <property type="entry name" value="P-loop_NTPase"/>
</dbReference>
<dbReference type="SUPFAM" id="SSF52540">
    <property type="entry name" value="P-loop containing nucleoside triphosphate hydrolases"/>
    <property type="match status" value="2"/>
</dbReference>
<dbReference type="Proteomes" id="UP000261016">
    <property type="component" value="Unassembled WGS sequence"/>
</dbReference>
<name>A0A8B2ZI15_STAWA</name>
<feature type="domain" description="Helicase/UvrB N-terminal" evidence="1">
    <location>
        <begin position="17"/>
        <end position="188"/>
    </location>
</feature>
<dbReference type="GO" id="GO:0003677">
    <property type="term" value="F:DNA binding"/>
    <property type="evidence" value="ECO:0007669"/>
    <property type="project" value="InterPro"/>
</dbReference>
<dbReference type="AlphaFoldDB" id="A0A8B2ZI15"/>